<evidence type="ECO:0000313" key="1">
    <source>
        <dbReference type="EMBL" id="AFC33151.1"/>
    </source>
</evidence>
<dbReference type="InterPro" id="IPR036983">
    <property type="entry name" value="AIM24_sf"/>
</dbReference>
<name>H6NKL4_9BACL</name>
<dbReference type="HOGENOM" id="CLU_1164949_0_0_9"/>
<reference evidence="1 2" key="1">
    <citation type="journal article" date="2012" name="J. Bacteriol.">
        <title>Complete Genome Sequence of Paenibacillus mucilaginosus 3016, a Bacterium Functional as Microbial Fertilizer.</title>
        <authorList>
            <person name="Ma M."/>
            <person name="Wang Z."/>
            <person name="Li L."/>
            <person name="Jiang X."/>
            <person name="Guan D."/>
            <person name="Cao F."/>
            <person name="Chen H."/>
            <person name="Wang X."/>
            <person name="Shen D."/>
            <person name="Du B."/>
            <person name="Li J."/>
        </authorList>
    </citation>
    <scope>NUCLEOTIDE SEQUENCE [LARGE SCALE GENOMIC DNA]</scope>
    <source>
        <strain evidence="1 2">3016</strain>
    </source>
</reference>
<evidence type="ECO:0000313" key="2">
    <source>
        <dbReference type="Proteomes" id="UP000007523"/>
    </source>
</evidence>
<dbReference type="STRING" id="1116391.PM3016_6526"/>
<accession>H6NKL4</accession>
<dbReference type="EMBL" id="CP003235">
    <property type="protein sequence ID" value="AFC33151.1"/>
    <property type="molecule type" value="Genomic_DNA"/>
</dbReference>
<dbReference type="Gene3D" id="3.60.160.10">
    <property type="entry name" value="Mitochondrial biogenesis AIM24"/>
    <property type="match status" value="1"/>
</dbReference>
<dbReference type="KEGG" id="pmq:PM3016_6526"/>
<dbReference type="Pfam" id="PF01987">
    <property type="entry name" value="AIM24"/>
    <property type="match status" value="1"/>
</dbReference>
<organism evidence="1 2">
    <name type="scientific">Paenibacillus mucilaginosus 3016</name>
    <dbReference type="NCBI Taxonomy" id="1116391"/>
    <lineage>
        <taxon>Bacteria</taxon>
        <taxon>Bacillati</taxon>
        <taxon>Bacillota</taxon>
        <taxon>Bacilli</taxon>
        <taxon>Bacillales</taxon>
        <taxon>Paenibacillaceae</taxon>
        <taxon>Paenibacillus</taxon>
    </lineage>
</organism>
<gene>
    <name evidence="1" type="ORF">PM3016_6526</name>
</gene>
<dbReference type="SUPFAM" id="SSF51219">
    <property type="entry name" value="TRAP-like"/>
    <property type="match status" value="1"/>
</dbReference>
<dbReference type="InterPro" id="IPR016031">
    <property type="entry name" value="Trp_RNA-bd_attenuator-like_dom"/>
</dbReference>
<protein>
    <recommendedName>
        <fullName evidence="3">AIM24 family protein</fullName>
    </recommendedName>
</protein>
<proteinExistence type="predicted"/>
<evidence type="ECO:0008006" key="3">
    <source>
        <dbReference type="Google" id="ProtNLM"/>
    </source>
</evidence>
<dbReference type="RefSeq" id="WP_014372237.1">
    <property type="nucleotide sequence ID" value="NC_016935.1"/>
</dbReference>
<sequence>MHIDTDGGGSEGQTAAVRLDAGEACLVLRPDQIIAYQGAPQGREDRFLNPSGMYRKKLWVESRLSGPARFVLGVPPGYYLKTLELQEESSLLFDMEHVLFYSENLRLQSRLLHTKEAFVSRDWVRMKFSGGGTLGLVSSGPLCGLTLHPEQPVYVDTGCLVAYPEETKLRLCVYGNTLASQRMNYQWEITGTGSILVQPAGERGRGGGPLKRESLLRRVLREVLPFGSVWIK</sequence>
<dbReference type="AlphaFoldDB" id="H6NKL4"/>
<dbReference type="Proteomes" id="UP000007523">
    <property type="component" value="Chromosome"/>
</dbReference>
<keyword evidence="2" id="KW-1185">Reference proteome</keyword>
<dbReference type="InterPro" id="IPR002838">
    <property type="entry name" value="AIM24"/>
</dbReference>